<dbReference type="Pfam" id="PF00494">
    <property type="entry name" value="SQS_PSY"/>
    <property type="match status" value="1"/>
</dbReference>
<reference evidence="1 2" key="1">
    <citation type="submission" date="2019-02" db="EMBL/GenBank/DDBJ databases">
        <title>Deep-cultivation of Planctomycetes and their phenomic and genomic characterization uncovers novel biology.</title>
        <authorList>
            <person name="Wiegand S."/>
            <person name="Jogler M."/>
            <person name="Boedeker C."/>
            <person name="Pinto D."/>
            <person name="Vollmers J."/>
            <person name="Rivas-Marin E."/>
            <person name="Kohn T."/>
            <person name="Peeters S.H."/>
            <person name="Heuer A."/>
            <person name="Rast P."/>
            <person name="Oberbeckmann S."/>
            <person name="Bunk B."/>
            <person name="Jeske O."/>
            <person name="Meyerdierks A."/>
            <person name="Storesund J.E."/>
            <person name="Kallscheuer N."/>
            <person name="Luecker S."/>
            <person name="Lage O.M."/>
            <person name="Pohl T."/>
            <person name="Merkel B.J."/>
            <person name="Hornburger P."/>
            <person name="Mueller R.-W."/>
            <person name="Bruemmer F."/>
            <person name="Labrenz M."/>
            <person name="Spormann A.M."/>
            <person name="Op den Camp H."/>
            <person name="Overmann J."/>
            <person name="Amann R."/>
            <person name="Jetten M.S.M."/>
            <person name="Mascher T."/>
            <person name="Medema M.H."/>
            <person name="Devos D.P."/>
            <person name="Kaster A.-K."/>
            <person name="Ovreas L."/>
            <person name="Rohde M."/>
            <person name="Galperin M.Y."/>
            <person name="Jogler C."/>
        </authorList>
    </citation>
    <scope>NUCLEOTIDE SEQUENCE [LARGE SCALE GENOMIC DNA]</scope>
    <source>
        <strain evidence="1 2">Pla133</strain>
    </source>
</reference>
<accession>A0A518BDJ0</accession>
<evidence type="ECO:0000313" key="1">
    <source>
        <dbReference type="EMBL" id="QDU65034.1"/>
    </source>
</evidence>
<dbReference type="InterPro" id="IPR008949">
    <property type="entry name" value="Isoprenoid_synthase_dom_sf"/>
</dbReference>
<dbReference type="Proteomes" id="UP000316921">
    <property type="component" value="Chromosome"/>
</dbReference>
<organism evidence="1 2">
    <name type="scientific">Engelhardtia mirabilis</name>
    <dbReference type="NCBI Taxonomy" id="2528011"/>
    <lineage>
        <taxon>Bacteria</taxon>
        <taxon>Pseudomonadati</taxon>
        <taxon>Planctomycetota</taxon>
        <taxon>Planctomycetia</taxon>
        <taxon>Planctomycetia incertae sedis</taxon>
        <taxon>Engelhardtia</taxon>
    </lineage>
</organism>
<name>A0A518BDJ0_9BACT</name>
<dbReference type="AlphaFoldDB" id="A0A518BDJ0"/>
<keyword evidence="2" id="KW-1185">Reference proteome</keyword>
<dbReference type="InterPro" id="IPR002060">
    <property type="entry name" value="Squ/phyt_synthse"/>
</dbReference>
<dbReference type="SUPFAM" id="SSF48576">
    <property type="entry name" value="Terpenoid synthases"/>
    <property type="match status" value="1"/>
</dbReference>
<protein>
    <submittedName>
        <fullName evidence="1">Squalene/phytoene synthase</fullName>
    </submittedName>
</protein>
<evidence type="ECO:0000313" key="2">
    <source>
        <dbReference type="Proteomes" id="UP000316921"/>
    </source>
</evidence>
<dbReference type="Gene3D" id="1.10.600.10">
    <property type="entry name" value="Farnesyl Diphosphate Synthase"/>
    <property type="match status" value="1"/>
</dbReference>
<sequence>MTPDPLLELLDPAAASPSGCAQRCAEALRRAGVEGCSVLALVGPSLREDLAPAWTAVALAEGAARLGRDRGRAVLARLAAEVESLAAASTGGGPSWLAVALRLAHGRGYLDPDDLRAAISTRRTELEVASFATRRELAEHLRRRGRALPRLFLRRLAGASERRLLLVDSAVLASELARGLAVQGPALELGRLLLTSEDFARLGVSATALRQRPTPEPLRRAYSEQTVWAREQLAKSWALVQDLGWRRAPFASAWLRGIEERLRALEQADFDLAAGPAQPTRAGLALAWTLGALWWLPPRSVAAHQPMRNSPRNDSR</sequence>
<dbReference type="EMBL" id="CP036287">
    <property type="protein sequence ID" value="QDU65034.1"/>
    <property type="molecule type" value="Genomic_DNA"/>
</dbReference>
<dbReference type="KEGG" id="pbap:Pla133_00970"/>
<dbReference type="RefSeq" id="WP_419191988.1">
    <property type="nucleotide sequence ID" value="NZ_CP036287.1"/>
</dbReference>
<proteinExistence type="predicted"/>
<gene>
    <name evidence="1" type="ORF">Pla133_00970</name>
</gene>